<sequence length="281" mass="31519">MELKNVIAITVLAMLLLCMAEPALSQGPSLPATSASEKKDTFSDKLKNSINALNEVKKGSDPAETNATNGKTIYSAQLRFAKQYASGSLERIIEAIGVYRDRTEDSVLPSDKKENILTQIDSNITWFESKKKAIDSSTNVNEIKSIAREADNRWNQIKVDIKKESGIISCDTMDGQINDAKNVSGRISSGINYLKAQGKDTSAIEKKFEDYNKNIMMAERFTLEAREEFNKINNPVNAELRFRLGLQKLKQAQNKMNDAYADLKEIYRLVYGNQISKSRPF</sequence>
<protein>
    <submittedName>
        <fullName evidence="1">Uncharacterized protein</fullName>
    </submittedName>
</protein>
<evidence type="ECO:0000313" key="2">
    <source>
        <dbReference type="Proteomes" id="UP001320159"/>
    </source>
</evidence>
<gene>
    <name evidence="1" type="ORF">CUJ83_12320</name>
</gene>
<comment type="caution">
    <text evidence="1">The sequence shown here is derived from an EMBL/GenBank/DDBJ whole genome shotgun (WGS) entry which is preliminary data.</text>
</comment>
<name>A0AAP2W6W7_9EURY</name>
<proteinExistence type="predicted"/>
<accession>A0AAP2W6W7</accession>
<dbReference type="Proteomes" id="UP001320159">
    <property type="component" value="Unassembled WGS sequence"/>
</dbReference>
<keyword evidence="2" id="KW-1185">Reference proteome</keyword>
<evidence type="ECO:0000313" key="1">
    <source>
        <dbReference type="EMBL" id="MCD1295783.1"/>
    </source>
</evidence>
<reference evidence="1 2" key="1">
    <citation type="submission" date="2017-11" db="EMBL/GenBank/DDBJ databases">
        <title>Isolation and Characterization of Family Methanocellaceae Species from Potential Methane Hydrate Area Offshore Southwestern Taiwan.</title>
        <authorList>
            <person name="Zhang W.-L."/>
            <person name="Chen W.-C."/>
            <person name="Lai M.-C."/>
            <person name="Chen S.-C."/>
        </authorList>
    </citation>
    <scope>NUCLEOTIDE SEQUENCE [LARGE SCALE GENOMIC DNA]</scope>
    <source>
        <strain evidence="1 2">CWC-04</strain>
    </source>
</reference>
<dbReference type="EMBL" id="PGCK01000011">
    <property type="protein sequence ID" value="MCD1295783.1"/>
    <property type="molecule type" value="Genomic_DNA"/>
</dbReference>
<dbReference type="AlphaFoldDB" id="A0AAP2W6W7"/>
<organism evidence="1 2">
    <name type="scientific">Methanooceanicella nereidis</name>
    <dbReference type="NCBI Taxonomy" id="2052831"/>
    <lineage>
        <taxon>Archaea</taxon>
        <taxon>Methanobacteriati</taxon>
        <taxon>Methanobacteriota</taxon>
        <taxon>Stenosarchaea group</taxon>
        <taxon>Methanomicrobia</taxon>
        <taxon>Methanocellales</taxon>
        <taxon>Methanocellaceae</taxon>
        <taxon>Methanooceanicella</taxon>
    </lineage>
</organism>
<dbReference type="RefSeq" id="WP_230742640.1">
    <property type="nucleotide sequence ID" value="NZ_PGCK01000011.1"/>
</dbReference>